<evidence type="ECO:0000313" key="2">
    <source>
        <dbReference type="Proteomes" id="UP000299102"/>
    </source>
</evidence>
<protein>
    <submittedName>
        <fullName evidence="1">Uncharacterized protein</fullName>
    </submittedName>
</protein>
<dbReference type="EMBL" id="BGZK01000314">
    <property type="protein sequence ID" value="GBP36114.1"/>
    <property type="molecule type" value="Genomic_DNA"/>
</dbReference>
<evidence type="ECO:0000313" key="1">
    <source>
        <dbReference type="EMBL" id="GBP36114.1"/>
    </source>
</evidence>
<accession>A0A4C1VDT8</accession>
<gene>
    <name evidence="1" type="ORF">EVAR_93807_1</name>
</gene>
<keyword evidence="2" id="KW-1185">Reference proteome</keyword>
<dbReference type="Proteomes" id="UP000299102">
    <property type="component" value="Unassembled WGS sequence"/>
</dbReference>
<proteinExistence type="predicted"/>
<comment type="caution">
    <text evidence="1">The sequence shown here is derived from an EMBL/GenBank/DDBJ whole genome shotgun (WGS) entry which is preliminary data.</text>
</comment>
<reference evidence="1 2" key="1">
    <citation type="journal article" date="2019" name="Commun. Biol.">
        <title>The bagworm genome reveals a unique fibroin gene that provides high tensile strength.</title>
        <authorList>
            <person name="Kono N."/>
            <person name="Nakamura H."/>
            <person name="Ohtoshi R."/>
            <person name="Tomita M."/>
            <person name="Numata K."/>
            <person name="Arakawa K."/>
        </authorList>
    </citation>
    <scope>NUCLEOTIDE SEQUENCE [LARGE SCALE GENOMIC DNA]</scope>
</reference>
<sequence>MKEVSSVHLPAHSRLRVAAAVIKFTVVEPCCCQFGYITKVGRSSNEMSYSHRIRREVTASAITFRPAKESSSGPFPLHRPILPATTSILLPRAHSYFLRHPIPIQETSTLTRDYSGVASIYGPQ</sequence>
<organism evidence="1 2">
    <name type="scientific">Eumeta variegata</name>
    <name type="common">Bagworm moth</name>
    <name type="synonym">Eumeta japonica</name>
    <dbReference type="NCBI Taxonomy" id="151549"/>
    <lineage>
        <taxon>Eukaryota</taxon>
        <taxon>Metazoa</taxon>
        <taxon>Ecdysozoa</taxon>
        <taxon>Arthropoda</taxon>
        <taxon>Hexapoda</taxon>
        <taxon>Insecta</taxon>
        <taxon>Pterygota</taxon>
        <taxon>Neoptera</taxon>
        <taxon>Endopterygota</taxon>
        <taxon>Lepidoptera</taxon>
        <taxon>Glossata</taxon>
        <taxon>Ditrysia</taxon>
        <taxon>Tineoidea</taxon>
        <taxon>Psychidae</taxon>
        <taxon>Oiketicinae</taxon>
        <taxon>Eumeta</taxon>
    </lineage>
</organism>
<dbReference type="AlphaFoldDB" id="A0A4C1VDT8"/>
<name>A0A4C1VDT8_EUMVA</name>